<dbReference type="Pfam" id="PF00096">
    <property type="entry name" value="zf-C2H2"/>
    <property type="match status" value="17"/>
</dbReference>
<dbReference type="FunFam" id="3.30.160.60:FF:002353">
    <property type="entry name" value="Zinc finger protein 646"/>
    <property type="match status" value="1"/>
</dbReference>
<feature type="domain" description="C2H2-type" evidence="9">
    <location>
        <begin position="837"/>
        <end position="864"/>
    </location>
</feature>
<evidence type="ECO:0000256" key="1">
    <source>
        <dbReference type="ARBA" id="ARBA00004123"/>
    </source>
</evidence>
<feature type="domain" description="C2H2-type" evidence="9">
    <location>
        <begin position="1271"/>
        <end position="1298"/>
    </location>
</feature>
<feature type="region of interest" description="Disordered" evidence="8">
    <location>
        <begin position="358"/>
        <end position="384"/>
    </location>
</feature>
<evidence type="ECO:0000313" key="13">
    <source>
        <dbReference type="RefSeq" id="XP_028263738.1"/>
    </source>
</evidence>
<feature type="domain" description="C2H2-type" evidence="9">
    <location>
        <begin position="189"/>
        <end position="211"/>
    </location>
</feature>
<feature type="domain" description="C2H2-type" evidence="9">
    <location>
        <begin position="810"/>
        <end position="832"/>
    </location>
</feature>
<dbReference type="RefSeq" id="XP_028263738.1">
    <property type="nucleotide sequence ID" value="XM_028407937.1"/>
</dbReference>
<dbReference type="RefSeq" id="XP_028263736.1">
    <property type="nucleotide sequence ID" value="XM_028407935.1"/>
</dbReference>
<feature type="compositionally biased region" description="Polar residues" evidence="8">
    <location>
        <begin position="1370"/>
        <end position="1380"/>
    </location>
</feature>
<feature type="domain" description="C2H2-type" evidence="9">
    <location>
        <begin position="1414"/>
        <end position="1441"/>
    </location>
</feature>
<dbReference type="GO" id="GO:0008270">
    <property type="term" value="F:zinc ion binding"/>
    <property type="evidence" value="ECO:0007669"/>
    <property type="project" value="UniProtKB-KW"/>
</dbReference>
<feature type="domain" description="C2H2-type" evidence="9">
    <location>
        <begin position="12"/>
        <end position="40"/>
    </location>
</feature>
<feature type="domain" description="C2H2-type" evidence="9">
    <location>
        <begin position="961"/>
        <end position="983"/>
    </location>
</feature>
<feature type="domain" description="C2H2-type" evidence="9">
    <location>
        <begin position="70"/>
        <end position="97"/>
    </location>
</feature>
<evidence type="ECO:0000256" key="6">
    <source>
        <dbReference type="ARBA" id="ARBA00023242"/>
    </source>
</evidence>
<protein>
    <submittedName>
        <fullName evidence="11 12">Zinc finger protein 850-like</fullName>
    </submittedName>
</protein>
<evidence type="ECO:0000256" key="7">
    <source>
        <dbReference type="PROSITE-ProRule" id="PRU00042"/>
    </source>
</evidence>
<keyword evidence="6" id="KW-0539">Nucleus</keyword>
<dbReference type="FunFam" id="3.30.160.60:FF:000729">
    <property type="entry name" value="Zinc finger protein 646"/>
    <property type="match status" value="3"/>
</dbReference>
<feature type="region of interest" description="Disordered" evidence="8">
    <location>
        <begin position="618"/>
        <end position="649"/>
    </location>
</feature>
<feature type="domain" description="C2H2-type" evidence="9">
    <location>
        <begin position="1094"/>
        <end position="1116"/>
    </location>
</feature>
<dbReference type="FunFam" id="3.30.160.60:FF:001345">
    <property type="entry name" value="zinc finger protein 646"/>
    <property type="match status" value="4"/>
</dbReference>
<organism evidence="10 13">
    <name type="scientific">Parambassis ranga</name>
    <name type="common">Indian glassy fish</name>
    <dbReference type="NCBI Taxonomy" id="210632"/>
    <lineage>
        <taxon>Eukaryota</taxon>
        <taxon>Metazoa</taxon>
        <taxon>Chordata</taxon>
        <taxon>Craniata</taxon>
        <taxon>Vertebrata</taxon>
        <taxon>Euteleostomi</taxon>
        <taxon>Actinopterygii</taxon>
        <taxon>Neopterygii</taxon>
        <taxon>Teleostei</taxon>
        <taxon>Neoteleostei</taxon>
        <taxon>Acanthomorphata</taxon>
        <taxon>Ovalentaria</taxon>
        <taxon>Ambassidae</taxon>
        <taxon>Parambassis</taxon>
    </lineage>
</organism>
<keyword evidence="5" id="KW-0862">Zinc</keyword>
<evidence type="ECO:0000313" key="11">
    <source>
        <dbReference type="RefSeq" id="XP_028263736.1"/>
    </source>
</evidence>
<dbReference type="FunFam" id="3.30.160.60:FF:000446">
    <property type="entry name" value="Zinc finger protein"/>
    <property type="match status" value="3"/>
</dbReference>
<evidence type="ECO:0000256" key="8">
    <source>
        <dbReference type="SAM" id="MobiDB-lite"/>
    </source>
</evidence>
<feature type="domain" description="C2H2-type" evidence="9">
    <location>
        <begin position="43"/>
        <end position="65"/>
    </location>
</feature>
<accession>A0A6P7IDQ1</accession>
<feature type="region of interest" description="Disordered" evidence="8">
    <location>
        <begin position="237"/>
        <end position="266"/>
    </location>
</feature>
<name>A0A6P7IDQ1_9TELE</name>
<feature type="domain" description="C2H2-type" evidence="9">
    <location>
        <begin position="98"/>
        <end position="125"/>
    </location>
</feature>
<proteinExistence type="predicted"/>
<keyword evidence="4 7" id="KW-0863">Zinc-finger</keyword>
<feature type="domain" description="C2H2-type" evidence="9">
    <location>
        <begin position="1055"/>
        <end position="1087"/>
    </location>
</feature>
<dbReference type="PROSITE" id="PS00028">
    <property type="entry name" value="ZINC_FINGER_C2H2_1"/>
    <property type="match status" value="23"/>
</dbReference>
<dbReference type="PANTHER" id="PTHR24376:SF100">
    <property type="entry name" value="ZINC FINGER PROTEIN 646"/>
    <property type="match status" value="1"/>
</dbReference>
<evidence type="ECO:0000256" key="4">
    <source>
        <dbReference type="ARBA" id="ARBA00022771"/>
    </source>
</evidence>
<feature type="domain" description="C2H2-type" evidence="9">
    <location>
        <begin position="701"/>
        <end position="728"/>
    </location>
</feature>
<dbReference type="Proteomes" id="UP000515145">
    <property type="component" value="Chromosome 6"/>
</dbReference>
<keyword evidence="3" id="KW-0677">Repeat</keyword>
<dbReference type="CTD" id="9726"/>
<dbReference type="SUPFAM" id="SSF57667">
    <property type="entry name" value="beta-beta-alpha zinc fingers"/>
    <property type="match status" value="15"/>
</dbReference>
<dbReference type="PANTHER" id="PTHR24376">
    <property type="entry name" value="ZINC FINGER PROTEIN"/>
    <property type="match status" value="1"/>
</dbReference>
<feature type="domain" description="C2H2-type" evidence="9">
    <location>
        <begin position="1149"/>
        <end position="1176"/>
    </location>
</feature>
<feature type="domain" description="C2H2-type" evidence="9">
    <location>
        <begin position="650"/>
        <end position="677"/>
    </location>
</feature>
<dbReference type="Gene3D" id="3.30.160.60">
    <property type="entry name" value="Classic Zinc Finger"/>
    <property type="match status" value="18"/>
</dbReference>
<feature type="compositionally biased region" description="Polar residues" evidence="8">
    <location>
        <begin position="247"/>
        <end position="266"/>
    </location>
</feature>
<dbReference type="Pfam" id="PF13912">
    <property type="entry name" value="zf-C2H2_6"/>
    <property type="match status" value="2"/>
</dbReference>
<dbReference type="RefSeq" id="XP_028263737.1">
    <property type="nucleotide sequence ID" value="XM_028407936.1"/>
</dbReference>
<feature type="domain" description="C2H2-type" evidence="9">
    <location>
        <begin position="1470"/>
        <end position="1497"/>
    </location>
</feature>
<gene>
    <name evidence="11 12 13 14" type="primary">LOC114437309</name>
</gene>
<dbReference type="GO" id="GO:0001228">
    <property type="term" value="F:DNA-binding transcription activator activity, RNA polymerase II-specific"/>
    <property type="evidence" value="ECO:0007669"/>
    <property type="project" value="TreeGrafter"/>
</dbReference>
<dbReference type="InterPro" id="IPR036236">
    <property type="entry name" value="Znf_C2H2_sf"/>
</dbReference>
<sequence length="1518" mass="171413">MAVQDPGRTTGFPCKQCGMVCSNMPSLLEHMDNHHQQEEDRKFKCDECGRGYRHAGSLANHKKTHEVGSFQCNICGKENSNALALKSHLRSHTSLKKYSCAECGKAFRLATQLATHEKVHLSRRAKEQTYRKVDTHEDRRAIENDHPHHLSEHPASAVNSAENSPTDDKEEVMFNAQSETSDDAVNRPFRCDLCDKSYIHLRSLTNHKKTHQVGMFECTVCFKLFNNMAALYSHQRTHKARGESDLTPRSGSYTDVPTDQFSPQSQDAPSNFCHLCQVLFPNNEEFQEHIQMHNSSSLSFGPQDTLSENHNVSYDNSIASPESSFYVSPVNNVPSVSSIDSHGGFDEPQEKIRRNGHVYSDCSNNQTPSSNTTAQGEPPIVDTDALNSALNPIQNTGTETEEPSAIDSDERPFKCQLCGKSYRHSGSLINHKRSHQVGIYQCSICRKNYPHLAALKSHLRLHKGQSSSFNFSAEEDWLSSEPLTLENQQGCFSSAHDEEDSAHPMLGMDQENGSDHSNGAMYSEQFNQDFSQDMTVHLPHNEHLMQRHMCADCGETFADIAGIKSHSCPLLQQQHDNTSGDYDDSLNFQASNGHCAESNAEFDDLNGSHDQSYFEENFHESVSSDQLNDGEGDDDGDDNADEEDDDGDLYQCSICGNSYTSMRALRSHLRGHTQSHGTPSSGPSSMSSHEEVKDEELGEMMICSTCGESFANQQDLIAHQLIHNEDQEETVNNLHVNNNVSESREEAQNIICGSCGIFCSGYHHLQNHGCTAVNKDELMHSKEETQVNDVAQQEDTSLVREGFDAQDRQYKCEQCGRSYRHAGSLLNHKKSHKTGVFRCLVCQKRFYNLLALKNHQRSHFDIKRHTCHECGKAFKIQKQLLSHLRRHKENQAKILELNNQIQALMQMNGSRLDNGMQPLTSNATQAFTFSQRCKQLPEGKAEKKKTEASVKLEDTGDQRPFACDQCGRTYRHAGSLVNHRNSHKTGEYYCSVCNNTYSNQLAMKNHMRTHFAYKKHACQNCGKGFRGKKQLLAHVCAGFRKDGAGSRRGFKPRAFKCKECKQAFFSADQLAAHTCDSPTDAHSDTSLQKEERPFTCNICNRSYRHAGSLLNHKNTHKTGHFSCTFCSKPFTNPMALRNHTRIHTQKKKYVCLTCGKAFRLASILHNHQRVHNRALSHFSCHVCGKRFQGRSGLKRHRCRRGQEDSTRSGVQQVERADKCFTCDLCGRSYRHAGSLLNHKKTHSENLHHCTLCLQTFPDPLTLQIHSQMRRHCCPECGKTFCLVAHLQSHMEVHSKERAIVCSICQQSFPNAASYQEHHDMHHMAQGPYQQNVDEPIDNNLCWDSGINQPMGTGGMHNQDPPPLSHIPGSISDSQKSNDASGSEEKSHVCEHCGRTYRHAGSLLNHKNSHKTGSFFCSICQKEFTNLMALKNHKRIHTEPKRYQCLECGKAFRVSTQLICHRRIHTKEKPFACLLCDKSFSSKSNLRHHQKMHQNNQTYDSSFSMDANTFMDLDMGSFL</sequence>
<dbReference type="FunFam" id="3.30.160.60:FF:000414">
    <property type="entry name" value="Zinc finger protein 398"/>
    <property type="match status" value="1"/>
</dbReference>
<evidence type="ECO:0000313" key="14">
    <source>
        <dbReference type="RefSeq" id="XP_028263739.1"/>
    </source>
</evidence>
<dbReference type="InterPro" id="IPR013087">
    <property type="entry name" value="Znf_C2H2_type"/>
</dbReference>
<dbReference type="GeneID" id="114437309"/>
<reference evidence="11 12" key="1">
    <citation type="submission" date="2025-04" db="UniProtKB">
        <authorList>
            <consortium name="RefSeq"/>
        </authorList>
    </citation>
    <scope>IDENTIFICATION</scope>
</reference>
<evidence type="ECO:0000256" key="5">
    <source>
        <dbReference type="ARBA" id="ARBA00022833"/>
    </source>
</evidence>
<feature type="domain" description="C2H2-type" evidence="9">
    <location>
        <begin position="1387"/>
        <end position="1409"/>
    </location>
</feature>
<evidence type="ECO:0000256" key="3">
    <source>
        <dbReference type="ARBA" id="ARBA00022737"/>
    </source>
</evidence>
<feature type="domain" description="C2H2-type" evidence="9">
    <location>
        <begin position="1220"/>
        <end position="1247"/>
    </location>
</feature>
<feature type="domain" description="C2H2-type" evidence="9">
    <location>
        <begin position="440"/>
        <end position="467"/>
    </location>
</feature>
<feature type="domain" description="C2H2-type" evidence="9">
    <location>
        <begin position="1442"/>
        <end position="1469"/>
    </location>
</feature>
<feature type="region of interest" description="Disordered" evidence="8">
    <location>
        <begin position="669"/>
        <end position="694"/>
    </location>
</feature>
<feature type="compositionally biased region" description="Acidic residues" evidence="8">
    <location>
        <begin position="628"/>
        <end position="648"/>
    </location>
</feature>
<comment type="subcellular location">
    <subcellularLocation>
        <location evidence="1">Nucleus</location>
    </subcellularLocation>
</comment>
<dbReference type="PROSITE" id="PS50157">
    <property type="entry name" value="ZINC_FINGER_C2H2_2"/>
    <property type="match status" value="27"/>
</dbReference>
<evidence type="ECO:0000313" key="12">
    <source>
        <dbReference type="RefSeq" id="XP_028263737.1"/>
    </source>
</evidence>
<evidence type="ECO:0000313" key="10">
    <source>
        <dbReference type="Proteomes" id="UP000515145"/>
    </source>
</evidence>
<dbReference type="OrthoDB" id="8117402at2759"/>
<feature type="compositionally biased region" description="Polar residues" evidence="8">
    <location>
        <begin position="361"/>
        <end position="375"/>
    </location>
</feature>
<dbReference type="RefSeq" id="XP_028263739.1">
    <property type="nucleotide sequence ID" value="XM_028407938.1"/>
</dbReference>
<evidence type="ECO:0000259" key="9">
    <source>
        <dbReference type="PROSITE" id="PS50157"/>
    </source>
</evidence>
<evidence type="ECO:0000256" key="2">
    <source>
        <dbReference type="ARBA" id="ARBA00022723"/>
    </source>
</evidence>
<feature type="compositionally biased region" description="Low complexity" evidence="8">
    <location>
        <begin position="675"/>
        <end position="687"/>
    </location>
</feature>
<feature type="domain" description="C2H2-type" evidence="9">
    <location>
        <begin position="1178"/>
        <end position="1205"/>
    </location>
</feature>
<keyword evidence="10" id="KW-1185">Reference proteome</keyword>
<keyword evidence="2" id="KW-0479">Metal-binding</keyword>
<feature type="domain" description="C2H2-type" evidence="9">
    <location>
        <begin position="865"/>
        <end position="892"/>
    </location>
</feature>
<dbReference type="SMART" id="SM00355">
    <property type="entry name" value="ZnF_C2H2"/>
    <property type="match status" value="31"/>
</dbReference>
<feature type="domain" description="C2H2-type" evidence="9">
    <location>
        <begin position="1299"/>
        <end position="1327"/>
    </location>
</feature>
<feature type="domain" description="C2H2-type" evidence="9">
    <location>
        <begin position="988"/>
        <end position="1015"/>
    </location>
</feature>
<feature type="domain" description="C2H2-type" evidence="9">
    <location>
        <begin position="1121"/>
        <end position="1148"/>
    </location>
</feature>
<feature type="domain" description="C2H2-type" evidence="9">
    <location>
        <begin position="216"/>
        <end position="243"/>
    </location>
</feature>
<feature type="region of interest" description="Disordered" evidence="8">
    <location>
        <begin position="145"/>
        <end position="171"/>
    </location>
</feature>
<feature type="region of interest" description="Disordered" evidence="8">
    <location>
        <begin position="1351"/>
        <end position="1383"/>
    </location>
</feature>
<feature type="domain" description="C2H2-type" evidence="9">
    <location>
        <begin position="413"/>
        <end position="435"/>
    </location>
</feature>
<dbReference type="GO" id="GO:0000978">
    <property type="term" value="F:RNA polymerase II cis-regulatory region sequence-specific DNA binding"/>
    <property type="evidence" value="ECO:0007669"/>
    <property type="project" value="TreeGrafter"/>
</dbReference>
<dbReference type="GO" id="GO:0005634">
    <property type="term" value="C:nucleus"/>
    <property type="evidence" value="ECO:0007669"/>
    <property type="project" value="UniProtKB-SubCell"/>
</dbReference>